<dbReference type="Gene3D" id="3.30.360.10">
    <property type="entry name" value="Dihydrodipicolinate Reductase, domain 2"/>
    <property type="match status" value="1"/>
</dbReference>
<dbReference type="SUPFAM" id="SSF55347">
    <property type="entry name" value="Glyceraldehyde-3-phosphate dehydrogenase-like, C-terminal domain"/>
    <property type="match status" value="1"/>
</dbReference>
<protein>
    <recommendedName>
        <fullName evidence="1">Gfo/Idh/MocA-like oxidoreductase C-terminal domain-containing protein</fullName>
    </recommendedName>
</protein>
<organism evidence="2">
    <name type="scientific">bioreactor metagenome</name>
    <dbReference type="NCBI Taxonomy" id="1076179"/>
    <lineage>
        <taxon>unclassified sequences</taxon>
        <taxon>metagenomes</taxon>
        <taxon>ecological metagenomes</taxon>
    </lineage>
</organism>
<dbReference type="AlphaFoldDB" id="A0A645F535"/>
<evidence type="ECO:0000313" key="2">
    <source>
        <dbReference type="EMBL" id="MPN08539.1"/>
    </source>
</evidence>
<proteinExistence type="predicted"/>
<accession>A0A645F535</accession>
<dbReference type="Pfam" id="PF02894">
    <property type="entry name" value="GFO_IDH_MocA_C"/>
    <property type="match status" value="1"/>
</dbReference>
<dbReference type="InterPro" id="IPR004104">
    <property type="entry name" value="Gfo/Idh/MocA-like_OxRdtase_C"/>
</dbReference>
<comment type="caution">
    <text evidence="2">The sequence shown here is derived from an EMBL/GenBank/DDBJ whole genome shotgun (WGS) entry which is preliminary data.</text>
</comment>
<name>A0A645F535_9ZZZZ</name>
<gene>
    <name evidence="2" type="ORF">SDC9_155822</name>
</gene>
<reference evidence="2" key="1">
    <citation type="submission" date="2019-08" db="EMBL/GenBank/DDBJ databases">
        <authorList>
            <person name="Kucharzyk K."/>
            <person name="Murdoch R.W."/>
            <person name="Higgins S."/>
            <person name="Loffler F."/>
        </authorList>
    </citation>
    <scope>NUCLEOTIDE SEQUENCE</scope>
</reference>
<evidence type="ECO:0000259" key="1">
    <source>
        <dbReference type="Pfam" id="PF02894"/>
    </source>
</evidence>
<feature type="domain" description="Gfo/Idh/MocA-like oxidoreductase C-terminal" evidence="1">
    <location>
        <begin position="2"/>
        <end position="126"/>
    </location>
</feature>
<sequence>MIFGDVQTEVSATKSVNPEIGTIDTLISTLVFENGVTGNLNLCYSTNGFEQNRLLVLGKNGSICFENDELKLYSQSKVELLATTDLSDSYLCQFDDFYNCIVSGAAPQSTFAEGVKDIELMVRLLEA</sequence>
<dbReference type="EMBL" id="VSSQ01054595">
    <property type="protein sequence ID" value="MPN08539.1"/>
    <property type="molecule type" value="Genomic_DNA"/>
</dbReference>